<evidence type="ECO:0000313" key="3">
    <source>
        <dbReference type="EMBL" id="KAF7768588.1"/>
    </source>
</evidence>
<name>A0A8H7EZA2_AGABI</name>
<dbReference type="PROSITE" id="PS50144">
    <property type="entry name" value="MATH"/>
    <property type="match status" value="1"/>
</dbReference>
<proteinExistence type="predicted"/>
<dbReference type="CDD" id="cd00121">
    <property type="entry name" value="MATH"/>
    <property type="match status" value="1"/>
</dbReference>
<dbReference type="AlphaFoldDB" id="A0A8H7EZA2"/>
<sequence>MDQQDSNCSESSALTFEWPIRNLKLLFDSTKGDTKSKALKSPKFGGGRWQILFYANAGTSKETSGSESSGYVSLFLACEPTVGEKEAALKDSGRWVREGVYKFCFELRNLEKNILHNLKEASNHTFSYKTANWGWAQFARRDSVYYQSISAKSQDAFVIVCTITSTSSPTTLLPSGSNLSVPKTLIDTVGSLLDDPLYSDVEFVIMRHTRNSQNARRIWASRKMLQRAEHFNDMLGTNFAEGTMDNALRTPRPAKQALANSSSQSENGIYSEEYIDSDDEDDYSDGSDDDDDDVSSQMDTTDNEFAHVLGPQDDDPCLLPEVNVQDEGGNQPSLDSQSTLHSVSSLGFSAADGGGLVRQKNKSHLTVVIKDVAYNTYRALLYYLYTDNIVFAPLASSFNSSRLAMSSLTRPSPSSPSTEAPPAAAKKGVYTDSATSRKDWIKEWMKHNQGRPAPCSAKAIYREADRLDLRDLKARAAQHIFKSLTVENIAYEVFSPFASTFEEIRKVEIEFFLKHWQEIRTSDAMKNVWQQIRIGRHPGFEEVWPAIAMNLEFRPDSPKLSSPSGNDAPGPMVT</sequence>
<dbReference type="Proteomes" id="UP000629468">
    <property type="component" value="Unassembled WGS sequence"/>
</dbReference>
<dbReference type="PANTHER" id="PTHR24413">
    <property type="entry name" value="SPECKLE-TYPE POZ PROTEIN"/>
    <property type="match status" value="1"/>
</dbReference>
<evidence type="ECO:0000313" key="4">
    <source>
        <dbReference type="Proteomes" id="UP000629468"/>
    </source>
</evidence>
<feature type="compositionally biased region" description="Acidic residues" evidence="1">
    <location>
        <begin position="273"/>
        <end position="294"/>
    </location>
</feature>
<feature type="region of interest" description="Disordered" evidence="1">
    <location>
        <begin position="405"/>
        <end position="431"/>
    </location>
</feature>
<dbReference type="EMBL" id="JABXXO010000010">
    <property type="protein sequence ID" value="KAF7768588.1"/>
    <property type="molecule type" value="Genomic_DNA"/>
</dbReference>
<reference evidence="3 4" key="1">
    <citation type="journal article" name="Sci. Rep.">
        <title>Telomere-to-telomere assembled and centromere annotated genomes of the two main subspecies of the button mushroom Agaricus bisporus reveal especially polymorphic chromosome ends.</title>
        <authorList>
            <person name="Sonnenberg A.S.M."/>
            <person name="Sedaghat-Telgerd N."/>
            <person name="Lavrijssen B."/>
            <person name="Ohm R.A."/>
            <person name="Hendrickx P.M."/>
            <person name="Scholtmeijer K."/>
            <person name="Baars J.J.P."/>
            <person name="van Peer A."/>
        </authorList>
    </citation>
    <scope>NUCLEOTIDE SEQUENCE [LARGE SCALE GENOMIC DNA]</scope>
    <source>
        <strain evidence="3 4">H119_p4</strain>
    </source>
</reference>
<feature type="compositionally biased region" description="Polar residues" evidence="1">
    <location>
        <begin position="258"/>
        <end position="268"/>
    </location>
</feature>
<feature type="region of interest" description="Disordered" evidence="1">
    <location>
        <begin position="252"/>
        <end position="339"/>
    </location>
</feature>
<accession>A0A8H7EZA2</accession>
<feature type="region of interest" description="Disordered" evidence="1">
    <location>
        <begin position="555"/>
        <end position="574"/>
    </location>
</feature>
<evidence type="ECO:0000256" key="1">
    <source>
        <dbReference type="SAM" id="MobiDB-lite"/>
    </source>
</evidence>
<dbReference type="Gene3D" id="3.30.710.10">
    <property type="entry name" value="Potassium Channel Kv1.1, Chain A"/>
    <property type="match status" value="1"/>
</dbReference>
<gene>
    <name evidence="3" type="ORF">Agabi119p4_7831</name>
</gene>
<comment type="caution">
    <text evidence="3">The sequence shown here is derived from an EMBL/GenBank/DDBJ whole genome shotgun (WGS) entry which is preliminary data.</text>
</comment>
<dbReference type="SUPFAM" id="SSF49599">
    <property type="entry name" value="TRAF domain-like"/>
    <property type="match status" value="1"/>
</dbReference>
<feature type="domain" description="MATH" evidence="2">
    <location>
        <begin position="13"/>
        <end position="163"/>
    </location>
</feature>
<dbReference type="InterPro" id="IPR002083">
    <property type="entry name" value="MATH/TRAF_dom"/>
</dbReference>
<feature type="compositionally biased region" description="Polar residues" evidence="1">
    <location>
        <begin position="328"/>
        <end position="339"/>
    </location>
</feature>
<protein>
    <recommendedName>
        <fullName evidence="2">MATH domain-containing protein</fullName>
    </recommendedName>
</protein>
<organism evidence="3 4">
    <name type="scientific">Agaricus bisporus var. burnettii</name>
    <dbReference type="NCBI Taxonomy" id="192524"/>
    <lineage>
        <taxon>Eukaryota</taxon>
        <taxon>Fungi</taxon>
        <taxon>Dikarya</taxon>
        <taxon>Basidiomycota</taxon>
        <taxon>Agaricomycotina</taxon>
        <taxon>Agaricomycetes</taxon>
        <taxon>Agaricomycetidae</taxon>
        <taxon>Agaricales</taxon>
        <taxon>Agaricineae</taxon>
        <taxon>Agaricaceae</taxon>
        <taxon>Agaricus</taxon>
    </lineage>
</organism>
<dbReference type="InterPro" id="IPR011333">
    <property type="entry name" value="SKP1/BTB/POZ_sf"/>
</dbReference>
<dbReference type="Gene3D" id="2.60.210.10">
    <property type="entry name" value="Apoptosis, Tumor Necrosis Factor Receptor Associated Protein 2, Chain A"/>
    <property type="match status" value="1"/>
</dbReference>
<dbReference type="InterPro" id="IPR008974">
    <property type="entry name" value="TRAF-like"/>
</dbReference>
<feature type="compositionally biased region" description="Low complexity" evidence="1">
    <location>
        <begin position="405"/>
        <end position="425"/>
    </location>
</feature>
<evidence type="ECO:0000259" key="2">
    <source>
        <dbReference type="PROSITE" id="PS50144"/>
    </source>
</evidence>